<protein>
    <recommendedName>
        <fullName evidence="3">RING-type domain-containing protein</fullName>
    </recommendedName>
</protein>
<dbReference type="PANTHER" id="PTHR31150:SF32">
    <property type="entry name" value="RING_U-BOX SUPERFAMILY PROTEIN"/>
    <property type="match status" value="1"/>
</dbReference>
<comment type="caution">
    <text evidence="4">The sequence shown here is derived from an EMBL/GenBank/DDBJ whole genome shotgun (WGS) entry which is preliminary data.</text>
</comment>
<dbReference type="InterPro" id="IPR013083">
    <property type="entry name" value="Znf_RING/FYVE/PHD"/>
</dbReference>
<keyword evidence="1" id="KW-0479">Metal-binding</keyword>
<dbReference type="AlphaFoldDB" id="A0A8T0GIM2"/>
<reference evidence="4 5" key="1">
    <citation type="submission" date="2020-06" db="EMBL/GenBank/DDBJ databases">
        <title>WGS assembly of Ceratodon purpureus strain R40.</title>
        <authorList>
            <person name="Carey S.B."/>
            <person name="Jenkins J."/>
            <person name="Shu S."/>
            <person name="Lovell J.T."/>
            <person name="Sreedasyam A."/>
            <person name="Maumus F."/>
            <person name="Tiley G.P."/>
            <person name="Fernandez-Pozo N."/>
            <person name="Barry K."/>
            <person name="Chen C."/>
            <person name="Wang M."/>
            <person name="Lipzen A."/>
            <person name="Daum C."/>
            <person name="Saski C.A."/>
            <person name="Payton A.C."/>
            <person name="Mcbreen J.C."/>
            <person name="Conrad R.E."/>
            <person name="Kollar L.M."/>
            <person name="Olsson S."/>
            <person name="Huttunen S."/>
            <person name="Landis J.B."/>
            <person name="Wickett N.J."/>
            <person name="Johnson M.G."/>
            <person name="Rensing S.A."/>
            <person name="Grimwood J."/>
            <person name="Schmutz J."/>
            <person name="Mcdaniel S.F."/>
        </authorList>
    </citation>
    <scope>NUCLEOTIDE SEQUENCE [LARGE SCALE GENOMIC DNA]</scope>
    <source>
        <strain evidence="4 5">R40</strain>
    </source>
</reference>
<feature type="compositionally biased region" description="Polar residues" evidence="2">
    <location>
        <begin position="438"/>
        <end position="449"/>
    </location>
</feature>
<evidence type="ECO:0000313" key="4">
    <source>
        <dbReference type="EMBL" id="KAG0558009.1"/>
    </source>
</evidence>
<dbReference type="Gene3D" id="3.30.40.10">
    <property type="entry name" value="Zinc/RING finger domain, C3HC4 (zinc finger)"/>
    <property type="match status" value="1"/>
</dbReference>
<evidence type="ECO:0000259" key="3">
    <source>
        <dbReference type="PROSITE" id="PS50089"/>
    </source>
</evidence>
<feature type="domain" description="RING-type" evidence="3">
    <location>
        <begin position="355"/>
        <end position="414"/>
    </location>
</feature>
<dbReference type="PROSITE" id="PS50089">
    <property type="entry name" value="ZF_RING_2"/>
    <property type="match status" value="1"/>
</dbReference>
<feature type="compositionally biased region" description="Low complexity" evidence="2">
    <location>
        <begin position="271"/>
        <end position="287"/>
    </location>
</feature>
<dbReference type="EMBL" id="CM026432">
    <property type="protein sequence ID" value="KAG0558009.1"/>
    <property type="molecule type" value="Genomic_DNA"/>
</dbReference>
<feature type="region of interest" description="Disordered" evidence="2">
    <location>
        <begin position="169"/>
        <end position="287"/>
    </location>
</feature>
<feature type="region of interest" description="Disordered" evidence="2">
    <location>
        <begin position="87"/>
        <end position="125"/>
    </location>
</feature>
<keyword evidence="5" id="KW-1185">Reference proteome</keyword>
<keyword evidence="1" id="KW-0862">Zinc</keyword>
<dbReference type="SUPFAM" id="SSF57850">
    <property type="entry name" value="RING/U-box"/>
    <property type="match status" value="1"/>
</dbReference>
<name>A0A8T0GIM2_CERPU</name>
<feature type="region of interest" description="Disordered" evidence="2">
    <location>
        <begin position="438"/>
        <end position="478"/>
    </location>
</feature>
<accession>A0A8T0GIM2</accession>
<evidence type="ECO:0000313" key="5">
    <source>
        <dbReference type="Proteomes" id="UP000822688"/>
    </source>
</evidence>
<dbReference type="SMART" id="SM00184">
    <property type="entry name" value="RING"/>
    <property type="match status" value="1"/>
</dbReference>
<evidence type="ECO:0000256" key="2">
    <source>
        <dbReference type="SAM" id="MobiDB-lite"/>
    </source>
</evidence>
<dbReference type="InterPro" id="IPR001841">
    <property type="entry name" value="Znf_RING"/>
</dbReference>
<sequence length="478" mass="52140">MQQLAIRFQSREVKSGTTAAIPVPDLWDGGINYTEKEKERACTQAAKTGSLCCVAARPHGTSENNHNWSTAGDKPRWHPNEGYVPPFSSSHLDRSQGEEYLGTSSRTFPTHRRSLSSSGRGSRSWRRVDGARLYNHYRTPSGSLYGGSPNNFIWNPLASSSHRIADSMTAESELADSPSTMTPSSKAEHFFTRPPAFPNKSEIISSPFVSTMKPPTHSESVPSSSHVNDSLLSKPSFLMPSNHSRREQYEGRFPPAGPGRVSSLDGRFSFHRSNSSRSTSSAGGSSDWSSYHGLMEMGPDARQEWLRITNATSPSDYSWGFNREGYDRGSGQMCMEKITASGSRSASPSPRPESCSICSRSLTQRSPWASSRVMGFHECNVVGVLVCGHTYHTECLEQITPDSSRQDPACPRCSSDKVALKKPVASAPTAVKAGTVRGSSFMSRPSSRNKLSRIGVLDDAENLGKPRFSSSSPDEPSP</sequence>
<feature type="compositionally biased region" description="Polar residues" evidence="2">
    <location>
        <begin position="217"/>
        <end position="233"/>
    </location>
</feature>
<dbReference type="GO" id="GO:0008270">
    <property type="term" value="F:zinc ion binding"/>
    <property type="evidence" value="ECO:0007669"/>
    <property type="project" value="UniProtKB-KW"/>
</dbReference>
<keyword evidence="1" id="KW-0863">Zinc-finger</keyword>
<feature type="compositionally biased region" description="Polar residues" evidence="2">
    <location>
        <begin position="468"/>
        <end position="478"/>
    </location>
</feature>
<organism evidence="4 5">
    <name type="scientific">Ceratodon purpureus</name>
    <name type="common">Fire moss</name>
    <name type="synonym">Dicranum purpureum</name>
    <dbReference type="NCBI Taxonomy" id="3225"/>
    <lineage>
        <taxon>Eukaryota</taxon>
        <taxon>Viridiplantae</taxon>
        <taxon>Streptophyta</taxon>
        <taxon>Embryophyta</taxon>
        <taxon>Bryophyta</taxon>
        <taxon>Bryophytina</taxon>
        <taxon>Bryopsida</taxon>
        <taxon>Dicranidae</taxon>
        <taxon>Pseudoditrichales</taxon>
        <taxon>Ditrichaceae</taxon>
        <taxon>Ceratodon</taxon>
    </lineage>
</organism>
<gene>
    <name evidence="4" type="ORF">KC19_11G172500</name>
</gene>
<dbReference type="Proteomes" id="UP000822688">
    <property type="component" value="Chromosome 11"/>
</dbReference>
<proteinExistence type="predicted"/>
<evidence type="ECO:0000256" key="1">
    <source>
        <dbReference type="PROSITE-ProRule" id="PRU00175"/>
    </source>
</evidence>
<dbReference type="PANTHER" id="PTHR31150">
    <property type="entry name" value="EXPRESSED PROTEIN"/>
    <property type="match status" value="1"/>
</dbReference>